<dbReference type="AlphaFoldDB" id="A0A3R7KDW5"/>
<evidence type="ECO:0000313" key="2">
    <source>
        <dbReference type="Proteomes" id="UP000284403"/>
    </source>
</evidence>
<dbReference type="EMBL" id="MKKU01000614">
    <property type="protein sequence ID" value="RNF06058.1"/>
    <property type="molecule type" value="Genomic_DNA"/>
</dbReference>
<dbReference type="RefSeq" id="XP_029225373.1">
    <property type="nucleotide sequence ID" value="XM_029374533.1"/>
</dbReference>
<dbReference type="InterPro" id="IPR029069">
    <property type="entry name" value="HotDog_dom_sf"/>
</dbReference>
<proteinExistence type="predicted"/>
<organism evidence="1 2">
    <name type="scientific">Trypanosoma conorhini</name>
    <dbReference type="NCBI Taxonomy" id="83891"/>
    <lineage>
        <taxon>Eukaryota</taxon>
        <taxon>Discoba</taxon>
        <taxon>Euglenozoa</taxon>
        <taxon>Kinetoplastea</taxon>
        <taxon>Metakinetoplastina</taxon>
        <taxon>Trypanosomatida</taxon>
        <taxon>Trypanosomatidae</taxon>
        <taxon>Trypanosoma</taxon>
    </lineage>
</organism>
<dbReference type="SUPFAM" id="SSF54637">
    <property type="entry name" value="Thioesterase/thiol ester dehydrase-isomerase"/>
    <property type="match status" value="1"/>
</dbReference>
<sequence length="199" mass="21371">MDCATTAVEAKQRLTNFMASAASSTRQIVCEHARLSVDGLRVVPGPTRIGTCGAASNSDATLLHAERSRILWPMRADAKLAALPVGGGEGVDPTGPAVGQDVLCFLFDTLTSAHLTVMTGRRRHVSVSIGVEFAEPLCVEQPFTLTSCLLRVGRRICCLTAEVHQRKGGRRLLCARADHLKAFYTESPQHNSHPPASKL</sequence>
<keyword evidence="2" id="KW-1185">Reference proteome</keyword>
<reference evidence="1 2" key="1">
    <citation type="journal article" date="2018" name="BMC Genomics">
        <title>Genomic comparison of Trypanosoma conorhini and Trypanosoma rangeli to Trypanosoma cruzi strains of high and low virulence.</title>
        <authorList>
            <person name="Bradwell K.R."/>
            <person name="Koparde V.N."/>
            <person name="Matveyev A.V."/>
            <person name="Serrano M.G."/>
            <person name="Alves J.M."/>
            <person name="Parikh H."/>
            <person name="Huang B."/>
            <person name="Lee V."/>
            <person name="Espinosa-Alvarez O."/>
            <person name="Ortiz P.A."/>
            <person name="Costa-Martins A.G."/>
            <person name="Teixeira M.M."/>
            <person name="Buck G.A."/>
        </authorList>
    </citation>
    <scope>NUCLEOTIDE SEQUENCE [LARGE SCALE GENOMIC DNA]</scope>
    <source>
        <strain evidence="1 2">025E</strain>
    </source>
</reference>
<evidence type="ECO:0000313" key="1">
    <source>
        <dbReference type="EMBL" id="RNF06058.1"/>
    </source>
</evidence>
<name>A0A3R7KDW5_9TRYP</name>
<comment type="caution">
    <text evidence="1">The sequence shown here is derived from an EMBL/GenBank/DDBJ whole genome shotgun (WGS) entry which is preliminary data.</text>
</comment>
<protein>
    <submittedName>
        <fullName evidence="1">Uncharacterized protein</fullName>
    </submittedName>
</protein>
<dbReference type="OrthoDB" id="249717at2759"/>
<gene>
    <name evidence="1" type="ORF">Tco025E_07673</name>
</gene>
<accession>A0A3R7KDW5</accession>
<dbReference type="GeneID" id="40321284"/>
<dbReference type="Proteomes" id="UP000284403">
    <property type="component" value="Unassembled WGS sequence"/>
</dbReference>
<dbReference type="Gene3D" id="3.10.129.10">
    <property type="entry name" value="Hotdog Thioesterase"/>
    <property type="match status" value="1"/>
</dbReference>